<feature type="compositionally biased region" description="Gly residues" evidence="8">
    <location>
        <begin position="578"/>
        <end position="590"/>
    </location>
</feature>
<dbReference type="Pfam" id="PF00875">
    <property type="entry name" value="DNA_photolyase"/>
    <property type="match status" value="1"/>
</dbReference>
<dbReference type="GO" id="GO:0003904">
    <property type="term" value="F:deoxyribodipyrimidine photo-lyase activity"/>
    <property type="evidence" value="ECO:0007669"/>
    <property type="project" value="TreeGrafter"/>
</dbReference>
<dbReference type="PRINTS" id="PR00147">
    <property type="entry name" value="DNAPHOTLYASE"/>
</dbReference>
<keyword evidence="2 5" id="KW-0285">Flavoprotein</keyword>
<proteinExistence type="inferred from homology"/>
<feature type="compositionally biased region" description="Low complexity" evidence="8">
    <location>
        <begin position="659"/>
        <end position="675"/>
    </location>
</feature>
<feature type="site" description="Electron transfer via tryptophanyl radical" evidence="6">
    <location>
        <position position="384"/>
    </location>
</feature>
<dbReference type="GO" id="GO:0000719">
    <property type="term" value="P:photoreactive repair"/>
    <property type="evidence" value="ECO:0007669"/>
    <property type="project" value="TreeGrafter"/>
</dbReference>
<dbReference type="GO" id="GO:0003684">
    <property type="term" value="F:damaged DNA binding"/>
    <property type="evidence" value="ECO:0007669"/>
    <property type="project" value="TreeGrafter"/>
</dbReference>
<feature type="site" description="Electron transfer via tryptophanyl radical" evidence="6">
    <location>
        <position position="453"/>
    </location>
</feature>
<comment type="cofactor">
    <cofactor evidence="7">
        <name>(6R)-5,10-methylene-5,6,7,8-tetrahydrofolate</name>
        <dbReference type="ChEBI" id="CHEBI:15636"/>
    </cofactor>
    <text evidence="7">Binds 1 5,10-methenyltetrahydrofolate (MTHF) per subunit.</text>
</comment>
<dbReference type="InterPro" id="IPR014133">
    <property type="entry name" value="Cry_DASH"/>
</dbReference>
<evidence type="ECO:0000256" key="2">
    <source>
        <dbReference type="ARBA" id="ARBA00022630"/>
    </source>
</evidence>
<accession>A0A4E9EA21</accession>
<evidence type="ECO:0000256" key="6">
    <source>
        <dbReference type="PIRSR" id="PIRSR602081-2"/>
    </source>
</evidence>
<feature type="binding site" evidence="5">
    <location>
        <begin position="297"/>
        <end position="301"/>
    </location>
    <ligand>
        <name>FAD</name>
        <dbReference type="ChEBI" id="CHEBI:57692"/>
    </ligand>
</feature>
<keyword evidence="3 5" id="KW-0274">FAD</keyword>
<dbReference type="Gene3D" id="1.10.579.10">
    <property type="entry name" value="DNA Cyclobutane Dipyrimidine Photolyase, subunit A, domain 3"/>
    <property type="match status" value="1"/>
</dbReference>
<dbReference type="Gene3D" id="3.40.50.620">
    <property type="entry name" value="HUPs"/>
    <property type="match status" value="1"/>
</dbReference>
<dbReference type="EMBL" id="CAAKMV010000129">
    <property type="protein sequence ID" value="VIO57462.1"/>
    <property type="molecule type" value="Genomic_DNA"/>
</dbReference>
<evidence type="ECO:0000256" key="1">
    <source>
        <dbReference type="ARBA" id="ARBA00005862"/>
    </source>
</evidence>
<dbReference type="InterPro" id="IPR036134">
    <property type="entry name" value="Crypto/Photolyase_FAD-like_sf"/>
</dbReference>
<dbReference type="PANTHER" id="PTHR11455">
    <property type="entry name" value="CRYPTOCHROME"/>
    <property type="match status" value="1"/>
</dbReference>
<dbReference type="GO" id="GO:0071949">
    <property type="term" value="F:FAD binding"/>
    <property type="evidence" value="ECO:0007669"/>
    <property type="project" value="TreeGrafter"/>
</dbReference>
<protein>
    <recommendedName>
        <fullName evidence="7">Cryptochrome DASH</fullName>
    </recommendedName>
</protein>
<keyword evidence="4 7" id="KW-0157">Chromophore</keyword>
<comment type="cofactor">
    <cofactor evidence="5 7">
        <name>FAD</name>
        <dbReference type="ChEBI" id="CHEBI:57692"/>
    </cofactor>
    <text evidence="5 7">Binds 1 FAD per subunit.</text>
</comment>
<feature type="compositionally biased region" description="Low complexity" evidence="8">
    <location>
        <begin position="683"/>
        <end position="699"/>
    </location>
</feature>
<feature type="region of interest" description="Disordered" evidence="8">
    <location>
        <begin position="554"/>
        <end position="699"/>
    </location>
</feature>
<evidence type="ECO:0000256" key="3">
    <source>
        <dbReference type="ARBA" id="ARBA00022827"/>
    </source>
</evidence>
<sequence length="699" mass="80100">MAGNKLLVYLLRRDLRATDNPILHHLATSDHGFTHLLPIYILPPHQIETSGFVVEGQKSPYPLAKSQVGRFWRCGPLRAKFQAECIWDVKKNFENIGSGMLIRIGKFDDVLKHLIKSLNEDHQSIDTVWMTEEPSKEELDDQTAVASVCSKEGIGFKLWHDEKYFIDDRDNGLKDPQDTPDVFTTYRKTQEPLRERPRPPLPRPQAGSLPSFPSWIPPQQAPFRIPDDYDEFERLLLEPVKAPIISDPPQFPEGAKSAHPFKGGETPAWDRLYHLIKSGAMTTYQETRNGLLGTEYSTKLSAFLAMGTITARSIHAELVKFEDGSEESYSRGFGFGKGENEGTRAVRFELLWRDYMRLCTFKFRTRLFKIDGFKGASGNYTKKWLTDREEDAEPDQNPTPAQVKDMIDRWIRGTTGMGLVDASQRELQLTGYTSNRARQNVASYLTKSLGIDWRLGAEYYEQSLIDYDTHSNWGNWQYQASCGNDPRSRSFNQVKQAFDYDQDGRFTRTWVNEVKSIDRLEHVFQICTCPKQELEKHGLSDNIMVTNPLKRIDFSVTKPRGNRRPYRWRKQGDHGRGGRGGRGGGTGNTSGNGDNRHNEPSPPNGGNRHNDFSPANGGSYMQGQPISGGYQQMAWRGNSHGLPSGRGYNSRQYMLDYSQQQQQPQHQLQHYYAHQQHQHPHPRQQQQQQQFYHQIPPHI</sequence>
<evidence type="ECO:0000259" key="9">
    <source>
        <dbReference type="PROSITE" id="PS51645"/>
    </source>
</evidence>
<feature type="site" description="Electron transfer via tryptophanyl radical" evidence="6">
    <location>
        <position position="476"/>
    </location>
</feature>
<dbReference type="Proteomes" id="UP000746612">
    <property type="component" value="Unassembled WGS sequence"/>
</dbReference>
<evidence type="ECO:0000256" key="7">
    <source>
        <dbReference type="RuleBase" id="RU367151"/>
    </source>
</evidence>
<feature type="compositionally biased region" description="Basic and acidic residues" evidence="8">
    <location>
        <begin position="188"/>
        <end position="198"/>
    </location>
</feature>
<evidence type="ECO:0000313" key="10">
    <source>
        <dbReference type="EMBL" id="CAG2001103.1"/>
    </source>
</evidence>
<dbReference type="InterPro" id="IPR014729">
    <property type="entry name" value="Rossmann-like_a/b/a_fold"/>
</dbReference>
<dbReference type="InterPro" id="IPR036155">
    <property type="entry name" value="Crypto/Photolyase_N_sf"/>
</dbReference>
<dbReference type="NCBIfam" id="TIGR02765">
    <property type="entry name" value="crypto_DASH"/>
    <property type="match status" value="1"/>
</dbReference>
<dbReference type="InterPro" id="IPR005101">
    <property type="entry name" value="Cryptochr/Photolyase_FAD-bd"/>
</dbReference>
<dbReference type="SUPFAM" id="SSF48173">
    <property type="entry name" value="Cryptochrome/photolyase FAD-binding domain"/>
    <property type="match status" value="1"/>
</dbReference>
<dbReference type="InterPro" id="IPR002081">
    <property type="entry name" value="Cryptochrome/DNA_photolyase_1"/>
</dbReference>
<evidence type="ECO:0000256" key="8">
    <source>
        <dbReference type="SAM" id="MobiDB-lite"/>
    </source>
</evidence>
<comment type="similarity">
    <text evidence="1 7">Belongs to the DNA photolyase class-1 family.</text>
</comment>
<dbReference type="SUPFAM" id="SSF52425">
    <property type="entry name" value="Cryptochrome/photolyase, N-terminal domain"/>
    <property type="match status" value="1"/>
</dbReference>
<feature type="domain" description="Photolyase/cryptochrome alpha/beta" evidence="9">
    <location>
        <begin position="5"/>
        <end position="164"/>
    </location>
</feature>
<feature type="region of interest" description="Disordered" evidence="8">
    <location>
        <begin position="170"/>
        <end position="215"/>
    </location>
</feature>
<reference evidence="11" key="1">
    <citation type="submission" date="2019-04" db="EMBL/GenBank/DDBJ databases">
        <authorList>
            <person name="Melise S."/>
            <person name="Noan J."/>
            <person name="Okalmin O."/>
        </authorList>
    </citation>
    <scope>NUCLEOTIDE SEQUENCE</scope>
    <source>
        <strain evidence="11">FN9</strain>
    </source>
</reference>
<dbReference type="InterPro" id="IPR006050">
    <property type="entry name" value="DNA_photolyase_N"/>
</dbReference>
<name>A0A4E9EA21_GIBZA</name>
<evidence type="ECO:0000313" key="11">
    <source>
        <dbReference type="EMBL" id="VIO57462.1"/>
    </source>
</evidence>
<reference evidence="10" key="2">
    <citation type="submission" date="2021-03" db="EMBL/GenBank/DDBJ databases">
        <authorList>
            <person name="Alouane T."/>
            <person name="Langin T."/>
            <person name="Bonhomme L."/>
        </authorList>
    </citation>
    <scope>NUCLEOTIDE SEQUENCE</scope>
    <source>
        <strain evidence="10">MDC_Fg202</strain>
    </source>
</reference>
<dbReference type="PANTHER" id="PTHR11455:SF22">
    <property type="entry name" value="CRYPTOCHROME DASH"/>
    <property type="match status" value="1"/>
</dbReference>
<gene>
    <name evidence="11" type="ORF">FUG_LOCUS251752</name>
    <name evidence="10" type="ORF">MDCFG202_LOCUS464394</name>
</gene>
<dbReference type="Pfam" id="PF03441">
    <property type="entry name" value="FAD_binding_7"/>
    <property type="match status" value="1"/>
</dbReference>
<dbReference type="PROSITE" id="PS51645">
    <property type="entry name" value="PHR_CRY_ALPHA_BETA"/>
    <property type="match status" value="1"/>
</dbReference>
<dbReference type="EMBL" id="CAJPIJ010000167">
    <property type="protein sequence ID" value="CAG2001103.1"/>
    <property type="molecule type" value="Genomic_DNA"/>
</dbReference>
<dbReference type="AlphaFoldDB" id="A0A4E9EA21"/>
<comment type="function">
    <text evidence="7">May have a photoreceptor function.</text>
</comment>
<organism evidence="11">
    <name type="scientific">Gibberella zeae</name>
    <name type="common">Wheat head blight fungus</name>
    <name type="synonym">Fusarium graminearum</name>
    <dbReference type="NCBI Taxonomy" id="5518"/>
    <lineage>
        <taxon>Eukaryota</taxon>
        <taxon>Fungi</taxon>
        <taxon>Dikarya</taxon>
        <taxon>Ascomycota</taxon>
        <taxon>Pezizomycotina</taxon>
        <taxon>Sordariomycetes</taxon>
        <taxon>Hypocreomycetidae</taxon>
        <taxon>Hypocreales</taxon>
        <taxon>Nectriaceae</taxon>
        <taxon>Fusarium</taxon>
    </lineage>
</organism>
<dbReference type="Gene3D" id="1.25.40.80">
    <property type="match status" value="1"/>
</dbReference>
<feature type="binding site" evidence="5">
    <location>
        <begin position="466"/>
        <end position="468"/>
    </location>
    <ligand>
        <name>FAD</name>
        <dbReference type="ChEBI" id="CHEBI:57692"/>
    </ligand>
</feature>
<feature type="binding site" evidence="5">
    <location>
        <position position="284"/>
    </location>
    <ligand>
        <name>FAD</name>
        <dbReference type="ChEBI" id="CHEBI:57692"/>
    </ligand>
</feature>
<evidence type="ECO:0000256" key="4">
    <source>
        <dbReference type="ARBA" id="ARBA00022991"/>
    </source>
</evidence>
<feature type="compositionally biased region" description="Basic residues" evidence="8">
    <location>
        <begin position="560"/>
        <end position="569"/>
    </location>
</feature>
<evidence type="ECO:0000256" key="5">
    <source>
        <dbReference type="PIRSR" id="PIRSR602081-1"/>
    </source>
</evidence>